<evidence type="ECO:0000313" key="3">
    <source>
        <dbReference type="Proteomes" id="UP000242705"/>
    </source>
</evidence>
<dbReference type="InterPro" id="IPR001387">
    <property type="entry name" value="Cro/C1-type_HTH"/>
</dbReference>
<reference evidence="2 3" key="1">
    <citation type="journal article" date="2014" name="BMC Genomics">
        <title>Comparison of environmental and isolate Sulfobacillus genomes reveals diverse carbon, sulfur, nitrogen, and hydrogen metabolisms.</title>
        <authorList>
            <person name="Justice N.B."/>
            <person name="Norman A."/>
            <person name="Brown C.T."/>
            <person name="Singh A."/>
            <person name="Thomas B.C."/>
            <person name="Banfield J.F."/>
        </authorList>
    </citation>
    <scope>NUCLEOTIDE SEQUENCE [LARGE SCALE GENOMIC DNA]</scope>
    <source>
        <strain evidence="2">AMDSBA5</strain>
    </source>
</reference>
<protein>
    <submittedName>
        <fullName evidence="2">XRE family transcriptional regulator</fullName>
    </submittedName>
</protein>
<feature type="domain" description="HTH cro/C1-type" evidence="1">
    <location>
        <begin position="30"/>
        <end position="64"/>
    </location>
</feature>
<dbReference type="CDD" id="cd00093">
    <property type="entry name" value="HTH_XRE"/>
    <property type="match status" value="1"/>
</dbReference>
<evidence type="ECO:0000259" key="1">
    <source>
        <dbReference type="PROSITE" id="PS50943"/>
    </source>
</evidence>
<evidence type="ECO:0000313" key="2">
    <source>
        <dbReference type="EMBL" id="PSR29506.1"/>
    </source>
</evidence>
<organism evidence="2 3">
    <name type="scientific">Sulfobacillus thermosulfidooxidans</name>
    <dbReference type="NCBI Taxonomy" id="28034"/>
    <lineage>
        <taxon>Bacteria</taxon>
        <taxon>Bacillati</taxon>
        <taxon>Bacillota</taxon>
        <taxon>Clostridia</taxon>
        <taxon>Eubacteriales</taxon>
        <taxon>Clostridiales Family XVII. Incertae Sedis</taxon>
        <taxon>Sulfobacillus</taxon>
    </lineage>
</organism>
<dbReference type="GO" id="GO:0003677">
    <property type="term" value="F:DNA binding"/>
    <property type="evidence" value="ECO:0007669"/>
    <property type="project" value="InterPro"/>
</dbReference>
<dbReference type="SUPFAM" id="SSF47413">
    <property type="entry name" value="lambda repressor-like DNA-binding domains"/>
    <property type="match status" value="1"/>
</dbReference>
<name>A0A2T2X4X2_SULTH</name>
<accession>A0A2T2X4X2</accession>
<gene>
    <name evidence="2" type="ORF">C7B47_01960</name>
</gene>
<sequence>MKQQKITLATTVGAARLERNRPMRAVHRFVSTSTINAIEHDRMCPSVSVLDTLATGLGLPVGVWDDLYLDRTTEPREAVTICYGLLNRSAPPFACVKRIVRRLIELSRARYQRMTAELCLYLPMRRGNKINRNGLPGLVEQS</sequence>
<dbReference type="EMBL" id="PXYX01000002">
    <property type="protein sequence ID" value="PSR29506.1"/>
    <property type="molecule type" value="Genomic_DNA"/>
</dbReference>
<dbReference type="AlphaFoldDB" id="A0A2T2X4X2"/>
<dbReference type="InterPro" id="IPR010982">
    <property type="entry name" value="Lambda_DNA-bd_dom_sf"/>
</dbReference>
<comment type="caution">
    <text evidence="2">The sequence shown here is derived from an EMBL/GenBank/DDBJ whole genome shotgun (WGS) entry which is preliminary data.</text>
</comment>
<dbReference type="PROSITE" id="PS50943">
    <property type="entry name" value="HTH_CROC1"/>
    <property type="match status" value="1"/>
</dbReference>
<proteinExistence type="predicted"/>
<dbReference type="Proteomes" id="UP000242705">
    <property type="component" value="Unassembled WGS sequence"/>
</dbReference>